<dbReference type="PANTHER" id="PTHR24112">
    <property type="entry name" value="LEUCINE-RICH REPEAT, ISOFORM F-RELATED"/>
    <property type="match status" value="1"/>
</dbReference>
<keyword evidence="2" id="KW-0677">Repeat</keyword>
<sequence>MWVPAVSLQLEPEEEPEEAEQGWRPRGVGRALPKREAWGVPMGRKKPLEEPSLAMQARRRDVADALGWENYRKQSCESLERSVQALRGDGNWTYSAPDVPKSHWIEQGHDEDYAEEADRLIEGIVATTRGLRSGEDSVLLPNCTHTIFSDGAIHPHWEQLANAIQLSNGITGFRASNIQLSQCDLRMIEASLRQKGVTELHLKENQFIRGEGVEFAANVLKYNREVGEFSWCGNTIHSEEDALNLVDAVLEHPKISDVKFCSVDSTPDIMYSLVARLFGGLMYLGRATLLDADLSYSDISTKGDQFIPEFIASNPALRMLNLQGNMLTDNDALNIAVALKWNTNLRHLNVDENNLTDEGMHSANYVAIFGVNRSNSANIIDSKIDLNIVSDANHTCDIVGVTEGLRNNEDASGKWNRGVKLIFLIAKRHSAGDNMIRLQSEFAGDGPGIVPHVLGFINSYANIVNSKRGCPYEMEWETYFDWRSPNIGRLYRQNDSNESYRFNLTLLFELARGWKTPEIYQFLRG</sequence>
<comment type="similarity">
    <text evidence="3">Belongs to the PPP1R37 family.</text>
</comment>
<proteinExistence type="inferred from homology"/>
<evidence type="ECO:0000256" key="3">
    <source>
        <dbReference type="ARBA" id="ARBA00038315"/>
    </source>
</evidence>
<dbReference type="Gene3D" id="3.80.10.10">
    <property type="entry name" value="Ribonuclease Inhibitor"/>
    <property type="match status" value="1"/>
</dbReference>
<evidence type="ECO:0000313" key="5">
    <source>
        <dbReference type="EMBL" id="EJK74490.1"/>
    </source>
</evidence>
<dbReference type="SUPFAM" id="SSF52047">
    <property type="entry name" value="RNI-like"/>
    <property type="match status" value="1"/>
</dbReference>
<evidence type="ECO:0000256" key="1">
    <source>
        <dbReference type="ARBA" id="ARBA00022614"/>
    </source>
</evidence>
<keyword evidence="6" id="KW-1185">Reference proteome</keyword>
<dbReference type="OrthoDB" id="188902at2759"/>
<evidence type="ECO:0000256" key="2">
    <source>
        <dbReference type="ARBA" id="ARBA00022737"/>
    </source>
</evidence>
<reference evidence="5 6" key="1">
    <citation type="journal article" date="2012" name="Genome Biol.">
        <title>Genome and low-iron response of an oceanic diatom adapted to chronic iron limitation.</title>
        <authorList>
            <person name="Lommer M."/>
            <person name="Specht M."/>
            <person name="Roy A.S."/>
            <person name="Kraemer L."/>
            <person name="Andreson R."/>
            <person name="Gutowska M.A."/>
            <person name="Wolf J."/>
            <person name="Bergner S.V."/>
            <person name="Schilhabel M.B."/>
            <person name="Klostermeier U.C."/>
            <person name="Beiko R.G."/>
            <person name="Rosenstiel P."/>
            <person name="Hippler M."/>
            <person name="Laroche J."/>
        </authorList>
    </citation>
    <scope>NUCLEOTIDE SEQUENCE [LARGE SCALE GENOMIC DNA]</scope>
    <source>
        <strain evidence="5 6">CCMP1005</strain>
    </source>
</reference>
<accession>K0TAE3</accession>
<dbReference type="InterPro" id="IPR051279">
    <property type="entry name" value="PP1-Reg/Actin-Interact_Protein"/>
</dbReference>
<protein>
    <submittedName>
        <fullName evidence="5">Uncharacterized protein</fullName>
    </submittedName>
</protein>
<dbReference type="EMBL" id="AGNL01003619">
    <property type="protein sequence ID" value="EJK74490.1"/>
    <property type="molecule type" value="Genomic_DNA"/>
</dbReference>
<dbReference type="Proteomes" id="UP000266841">
    <property type="component" value="Unassembled WGS sequence"/>
</dbReference>
<feature type="region of interest" description="Disordered" evidence="4">
    <location>
        <begin position="9"/>
        <end position="28"/>
    </location>
</feature>
<feature type="compositionally biased region" description="Acidic residues" evidence="4">
    <location>
        <begin position="11"/>
        <end position="20"/>
    </location>
</feature>
<name>K0TAE3_THAOC</name>
<comment type="caution">
    <text evidence="5">The sequence shown here is derived from an EMBL/GenBank/DDBJ whole genome shotgun (WGS) entry which is preliminary data.</text>
</comment>
<dbReference type="InterPro" id="IPR032675">
    <property type="entry name" value="LRR_dom_sf"/>
</dbReference>
<dbReference type="AlphaFoldDB" id="K0TAE3"/>
<dbReference type="Pfam" id="PF13516">
    <property type="entry name" value="LRR_6"/>
    <property type="match status" value="1"/>
</dbReference>
<dbReference type="eggNOG" id="ENOG502QU1H">
    <property type="taxonomic scope" value="Eukaryota"/>
</dbReference>
<dbReference type="PANTHER" id="PTHR24112:SF9">
    <property type="entry name" value="PROTEIN PHOSPHATASE 1 REGULATORY SUBUNIT 37"/>
    <property type="match status" value="1"/>
</dbReference>
<keyword evidence="1" id="KW-0433">Leucine-rich repeat</keyword>
<gene>
    <name evidence="5" type="ORF">THAOC_03829</name>
</gene>
<organism evidence="5 6">
    <name type="scientific">Thalassiosira oceanica</name>
    <name type="common">Marine diatom</name>
    <dbReference type="NCBI Taxonomy" id="159749"/>
    <lineage>
        <taxon>Eukaryota</taxon>
        <taxon>Sar</taxon>
        <taxon>Stramenopiles</taxon>
        <taxon>Ochrophyta</taxon>
        <taxon>Bacillariophyta</taxon>
        <taxon>Coscinodiscophyceae</taxon>
        <taxon>Thalassiosirophycidae</taxon>
        <taxon>Thalassiosirales</taxon>
        <taxon>Thalassiosiraceae</taxon>
        <taxon>Thalassiosira</taxon>
    </lineage>
</organism>
<evidence type="ECO:0000256" key="4">
    <source>
        <dbReference type="SAM" id="MobiDB-lite"/>
    </source>
</evidence>
<dbReference type="InterPro" id="IPR001611">
    <property type="entry name" value="Leu-rich_rpt"/>
</dbReference>
<evidence type="ECO:0000313" key="6">
    <source>
        <dbReference type="Proteomes" id="UP000266841"/>
    </source>
</evidence>